<protein>
    <recommendedName>
        <fullName evidence="2">Heterokaryon incompatibility domain-containing protein</fullName>
    </recommendedName>
</protein>
<evidence type="ECO:0000313" key="3">
    <source>
        <dbReference type="EMBL" id="CZR69630.1"/>
    </source>
</evidence>
<dbReference type="AlphaFoldDB" id="A0A1L7XXA6"/>
<dbReference type="STRING" id="576137.A0A1L7XXA6"/>
<dbReference type="Pfam" id="PF26639">
    <property type="entry name" value="Het-6_barrel"/>
    <property type="match status" value="1"/>
</dbReference>
<evidence type="ECO:0000256" key="1">
    <source>
        <dbReference type="SAM" id="MobiDB-lite"/>
    </source>
</evidence>
<feature type="compositionally biased region" description="Polar residues" evidence="1">
    <location>
        <begin position="339"/>
        <end position="359"/>
    </location>
</feature>
<keyword evidence="4" id="KW-1185">Reference proteome</keyword>
<feature type="compositionally biased region" description="Low complexity" evidence="1">
    <location>
        <begin position="20"/>
        <end position="32"/>
    </location>
</feature>
<feature type="region of interest" description="Disordered" evidence="1">
    <location>
        <begin position="591"/>
        <end position="622"/>
    </location>
</feature>
<feature type="compositionally biased region" description="Polar residues" evidence="1">
    <location>
        <begin position="597"/>
        <end position="622"/>
    </location>
</feature>
<feature type="region of interest" description="Disordered" evidence="1">
    <location>
        <begin position="495"/>
        <end position="524"/>
    </location>
</feature>
<dbReference type="PANTHER" id="PTHR24148:SF64">
    <property type="entry name" value="HETEROKARYON INCOMPATIBILITY DOMAIN-CONTAINING PROTEIN"/>
    <property type="match status" value="1"/>
</dbReference>
<feature type="compositionally biased region" description="Basic and acidic residues" evidence="1">
    <location>
        <begin position="302"/>
        <end position="318"/>
    </location>
</feature>
<sequence>MSDIEEPGFITIAANGMQPESESSSSYSAGESAITTPSPRTHDTSRSVYHVKDLREFSLQLNEAARRAFPNKSLDRNRYKDAEVVLIRWKDDNRLGVSCELEDLARVFVIGYGFKTTTWLIPTEDPLEDIMGRSLSLIKEAGKEGKLLVVYYAGHAAMNEDRQQVWFRTGQPKEGFLEWFAIQQLFLKAKADVLFLLDCCAAASATTKSQFVSGVKETIGACGFESKAPEPGSHSFTCELIEVLNKWKEKAPFSVAMLHSELLANLRHPKPKRDMFGQMVESRRTPVYVVTTSNARAVSIELGRRHAQRDSPSEDSRPQKRRRMSPNESSANWEDFQDSKSSADIPPSSTSDDASATPHSQEDQPGAGKYAKDQLNRVLPGGDLAIPHVLVSLALEGEQLLEIGAWKKWLSDCPCFAKYAKVEGLYRSHSSLLILSLPVIIWDMLPDNQACSFIGYVNSSNHIRQEICRDSQDLETWLSSEVEWENDWGSLPSAGPSISRLNTSHDENSTHSPELPHLVSRPSTESTIPLRQHIVHTEPTSELMPIAPWGEYRPSGTPLEYGSNVTHKPPNLTENVSEDVISTLSLAESMIQPPGQDLSSDTQQLDTQAGRQQPHISSGYTTTAISRDEYTYSSLGQRNDIRLVLLQPGHKGDIVQISLINASFDESPRYEAMSYTWGDSYNDGQILVDNQTFSISRNLADALLFLRLEDKPRTLWIDAICINQADIAERNAQISKMRAIYQFAKQVVVWLGPETDSSRKAFEYLNRNGTKLLLGNSTQIPSQKSLDSIWGALTLDIFARPYWKRLWILQEITNATQIQVVCGSSTIDGDLLLASRKLGPIHHPFPYFVSLQAPIKAVEESLTLSWIEDLGWSRQRKIEGFHSISIKELLMNTQTFQCTDPRDRIYALLGLADTDHQIIKPDYRKSLREVYTEFAKSHIKKYAQIDIILPRRKSRISELPSWVPNWNQPPMALGTFDSSYNLYDAANRSSLSASLSSPPFELYLKGFMFRSIEQVAVVVNFKPDQHPPDLGLVGRVMGVTSSGSWYLTGEEMTIAIARTLTGDLNWKGERLRQGSTILDLWRENFNVPDNEHPHQVPRDQQLRALRRSMLEVFYRSIEEMRFVVLHEGYIGLAPGNVRVGDLVCIIFGCRLPVVLRKEDGRYIFIGSCYVHGIMDGEAMDQFQGGKLKGETFILV</sequence>
<proteinExistence type="predicted"/>
<gene>
    <name evidence="3" type="ORF">PAC_19530</name>
</gene>
<feature type="region of interest" description="Disordered" evidence="1">
    <location>
        <begin position="299"/>
        <end position="368"/>
    </location>
</feature>
<evidence type="ECO:0000259" key="2">
    <source>
        <dbReference type="Pfam" id="PF06985"/>
    </source>
</evidence>
<dbReference type="Proteomes" id="UP000184330">
    <property type="component" value="Unassembled WGS sequence"/>
</dbReference>
<reference evidence="3 4" key="1">
    <citation type="submission" date="2016-03" db="EMBL/GenBank/DDBJ databases">
        <authorList>
            <person name="Ploux O."/>
        </authorList>
    </citation>
    <scope>NUCLEOTIDE SEQUENCE [LARGE SCALE GENOMIC DNA]</scope>
    <source>
        <strain evidence="3 4">UAMH 11012</strain>
    </source>
</reference>
<name>A0A1L7XXA6_9HELO</name>
<feature type="region of interest" description="Disordered" evidence="1">
    <location>
        <begin position="11"/>
        <end position="45"/>
    </location>
</feature>
<accession>A0A1L7XXA6</accession>
<dbReference type="EMBL" id="FJOG01000076">
    <property type="protein sequence ID" value="CZR69630.1"/>
    <property type="molecule type" value="Genomic_DNA"/>
</dbReference>
<dbReference type="InterPro" id="IPR052895">
    <property type="entry name" value="HetReg/Transcr_Mod"/>
</dbReference>
<organism evidence="3 4">
    <name type="scientific">Phialocephala subalpina</name>
    <dbReference type="NCBI Taxonomy" id="576137"/>
    <lineage>
        <taxon>Eukaryota</taxon>
        <taxon>Fungi</taxon>
        <taxon>Dikarya</taxon>
        <taxon>Ascomycota</taxon>
        <taxon>Pezizomycotina</taxon>
        <taxon>Leotiomycetes</taxon>
        <taxon>Helotiales</taxon>
        <taxon>Mollisiaceae</taxon>
        <taxon>Phialocephala</taxon>
        <taxon>Phialocephala fortinii species complex</taxon>
    </lineage>
</organism>
<feature type="domain" description="Heterokaryon incompatibility" evidence="2">
    <location>
        <begin position="670"/>
        <end position="811"/>
    </location>
</feature>
<dbReference type="Pfam" id="PF06985">
    <property type="entry name" value="HET"/>
    <property type="match status" value="1"/>
</dbReference>
<dbReference type="PANTHER" id="PTHR24148">
    <property type="entry name" value="ANKYRIN REPEAT DOMAIN-CONTAINING PROTEIN 39 HOMOLOG-RELATED"/>
    <property type="match status" value="1"/>
</dbReference>
<dbReference type="OrthoDB" id="4760831at2759"/>
<dbReference type="InterPro" id="IPR010730">
    <property type="entry name" value="HET"/>
</dbReference>
<evidence type="ECO:0000313" key="4">
    <source>
        <dbReference type="Proteomes" id="UP000184330"/>
    </source>
</evidence>